<dbReference type="Pfam" id="PF13563">
    <property type="entry name" value="2_5_RNA_ligase2"/>
    <property type="match status" value="1"/>
</dbReference>
<accession>A0A956NEF1</accession>
<sequence>MPPRDISVLVMPIPACPELEAFRSTEMKKPTEILGPHVSILGPFVPQDFTLPIIQGIAKVVATHASIGTLLEQFCVFADVPALYLSVYPVTPFEALRDAILRVLPDHDPEFRGPTFHVTLAYGFDLGSLPELMARAHAQLDAVVPLEIKLQEVVLFDRLGGNWTARETFRLWDDDDGTRPTGPNNL</sequence>
<name>A0A956NEF1_UNCEI</name>
<evidence type="ECO:0000313" key="1">
    <source>
        <dbReference type="EMBL" id="MCA9757870.1"/>
    </source>
</evidence>
<dbReference type="EMBL" id="JAGQHS010000126">
    <property type="protein sequence ID" value="MCA9757870.1"/>
    <property type="molecule type" value="Genomic_DNA"/>
</dbReference>
<evidence type="ECO:0000313" key="2">
    <source>
        <dbReference type="Proteomes" id="UP000739538"/>
    </source>
</evidence>
<dbReference type="Proteomes" id="UP000739538">
    <property type="component" value="Unassembled WGS sequence"/>
</dbReference>
<dbReference type="Gene3D" id="3.90.1140.10">
    <property type="entry name" value="Cyclic phosphodiesterase"/>
    <property type="match status" value="1"/>
</dbReference>
<dbReference type="GO" id="GO:0016874">
    <property type="term" value="F:ligase activity"/>
    <property type="evidence" value="ECO:0007669"/>
    <property type="project" value="UniProtKB-KW"/>
</dbReference>
<dbReference type="AlphaFoldDB" id="A0A956NEF1"/>
<proteinExistence type="predicted"/>
<reference evidence="1" key="1">
    <citation type="submission" date="2020-04" db="EMBL/GenBank/DDBJ databases">
        <authorList>
            <person name="Zhang T."/>
        </authorList>
    </citation>
    <scope>NUCLEOTIDE SEQUENCE</scope>
    <source>
        <strain evidence="1">HKST-UBA02</strain>
    </source>
</reference>
<gene>
    <name evidence="1" type="ORF">KDA27_18915</name>
</gene>
<comment type="caution">
    <text evidence="1">The sequence shown here is derived from an EMBL/GenBank/DDBJ whole genome shotgun (WGS) entry which is preliminary data.</text>
</comment>
<protein>
    <submittedName>
        <fullName evidence="1">2'-5' RNA ligase family protein</fullName>
    </submittedName>
</protein>
<reference evidence="1" key="2">
    <citation type="journal article" date="2021" name="Microbiome">
        <title>Successional dynamics and alternative stable states in a saline activated sludge microbial community over 9 years.</title>
        <authorList>
            <person name="Wang Y."/>
            <person name="Ye J."/>
            <person name="Ju F."/>
            <person name="Liu L."/>
            <person name="Boyd J.A."/>
            <person name="Deng Y."/>
            <person name="Parks D.H."/>
            <person name="Jiang X."/>
            <person name="Yin X."/>
            <person name="Woodcroft B.J."/>
            <person name="Tyson G.W."/>
            <person name="Hugenholtz P."/>
            <person name="Polz M.F."/>
            <person name="Zhang T."/>
        </authorList>
    </citation>
    <scope>NUCLEOTIDE SEQUENCE</scope>
    <source>
        <strain evidence="1">HKST-UBA02</strain>
    </source>
</reference>
<keyword evidence="1" id="KW-0436">Ligase</keyword>
<organism evidence="1 2">
    <name type="scientific">Eiseniibacteriota bacterium</name>
    <dbReference type="NCBI Taxonomy" id="2212470"/>
    <lineage>
        <taxon>Bacteria</taxon>
        <taxon>Candidatus Eiseniibacteriota</taxon>
    </lineage>
</organism>